<organism evidence="1 2">
    <name type="scientific">Eleusine coracana subsp. coracana</name>
    <dbReference type="NCBI Taxonomy" id="191504"/>
    <lineage>
        <taxon>Eukaryota</taxon>
        <taxon>Viridiplantae</taxon>
        <taxon>Streptophyta</taxon>
        <taxon>Embryophyta</taxon>
        <taxon>Tracheophyta</taxon>
        <taxon>Spermatophyta</taxon>
        <taxon>Magnoliopsida</taxon>
        <taxon>Liliopsida</taxon>
        <taxon>Poales</taxon>
        <taxon>Poaceae</taxon>
        <taxon>PACMAD clade</taxon>
        <taxon>Chloridoideae</taxon>
        <taxon>Cynodonteae</taxon>
        <taxon>Eleusininae</taxon>
        <taxon>Eleusine</taxon>
    </lineage>
</organism>
<reference evidence="1" key="2">
    <citation type="submission" date="2021-12" db="EMBL/GenBank/DDBJ databases">
        <title>Resequencing data analysis of finger millet.</title>
        <authorList>
            <person name="Hatakeyama M."/>
            <person name="Aluri S."/>
            <person name="Balachadran M.T."/>
            <person name="Sivarajan S.R."/>
            <person name="Poveda L."/>
            <person name="Shimizu-Inatsugi R."/>
            <person name="Schlapbach R."/>
            <person name="Sreeman S.M."/>
            <person name="Shimizu K.K."/>
        </authorList>
    </citation>
    <scope>NUCLEOTIDE SEQUENCE</scope>
</reference>
<reference evidence="1" key="1">
    <citation type="journal article" date="2018" name="DNA Res.">
        <title>Multiple hybrid de novo genome assembly of finger millet, an orphan allotetraploid crop.</title>
        <authorList>
            <person name="Hatakeyama M."/>
            <person name="Aluri S."/>
            <person name="Balachadran M.T."/>
            <person name="Sivarajan S.R."/>
            <person name="Patrignani A."/>
            <person name="Gruter S."/>
            <person name="Poveda L."/>
            <person name="Shimizu-Inatsugi R."/>
            <person name="Baeten J."/>
            <person name="Francoijs K.J."/>
            <person name="Nataraja K.N."/>
            <person name="Reddy Y.A.N."/>
            <person name="Phadnis S."/>
            <person name="Ravikumar R.L."/>
            <person name="Schlapbach R."/>
            <person name="Sreeman S.M."/>
            <person name="Shimizu K.K."/>
        </authorList>
    </citation>
    <scope>NUCLEOTIDE SEQUENCE</scope>
</reference>
<comment type="caution">
    <text evidence="1">The sequence shown here is derived from an EMBL/GenBank/DDBJ whole genome shotgun (WGS) entry which is preliminary data.</text>
</comment>
<sequence length="347" mass="37309">MCRVLAGATLGNLAGQGCRNRGTLRCNRRQAEEEFGSGARRPTVHIATAEIHDTESSAEVPRSVDWREPGAVTPIRDQGLCVCASSKERRGLTSRTSIVVGVEELTSVKRFWLVRTASSNIVSDDHSRAEGGEQCPIRRLSSAMALSVSLESPLRSFLAYSPHEQLDGQSLFDAAAHLCKTRYAVVVGVWLQTRQQIVGGCADTWMPAACNVHNSRCPHARPWKGDDGAPGGANVGDFPARRSCRPSLYSCPWSTVGGYGLELWQTTVVLMVGKGRDDGRFDVGHRRLQRRKECISICTLEGSETELFVGGEAGEEEGSGSAIRRAGMAGRVVVAGTGDARVAKANG</sequence>
<dbReference type="SUPFAM" id="SSF54001">
    <property type="entry name" value="Cysteine proteinases"/>
    <property type="match status" value="1"/>
</dbReference>
<dbReference type="Proteomes" id="UP001054889">
    <property type="component" value="Unassembled WGS sequence"/>
</dbReference>
<evidence type="ECO:0000313" key="2">
    <source>
        <dbReference type="Proteomes" id="UP001054889"/>
    </source>
</evidence>
<evidence type="ECO:0000313" key="1">
    <source>
        <dbReference type="EMBL" id="GJN08703.1"/>
    </source>
</evidence>
<dbReference type="EMBL" id="BQKI01000015">
    <property type="protein sequence ID" value="GJN08703.1"/>
    <property type="molecule type" value="Genomic_DNA"/>
</dbReference>
<name>A0AAV5DDV9_ELECO</name>
<dbReference type="AlphaFoldDB" id="A0AAV5DDV9"/>
<dbReference type="Gene3D" id="3.90.70.10">
    <property type="entry name" value="Cysteine proteinases"/>
    <property type="match status" value="1"/>
</dbReference>
<keyword evidence="2" id="KW-1185">Reference proteome</keyword>
<dbReference type="InterPro" id="IPR038765">
    <property type="entry name" value="Papain-like_cys_pep_sf"/>
</dbReference>
<protein>
    <submittedName>
        <fullName evidence="1">Uncharacterized protein</fullName>
    </submittedName>
</protein>
<proteinExistence type="predicted"/>
<gene>
    <name evidence="1" type="primary">ga26655</name>
    <name evidence="1" type="ORF">PR202_ga26655</name>
</gene>
<dbReference type="PROSITE" id="PS51257">
    <property type="entry name" value="PROKAR_LIPOPROTEIN"/>
    <property type="match status" value="1"/>
</dbReference>
<accession>A0AAV5DDV9</accession>